<dbReference type="CDD" id="cd07043">
    <property type="entry name" value="STAS_anti-anti-sigma_factors"/>
    <property type="match status" value="1"/>
</dbReference>
<sequence length="117" mass="12213">MGAAARVEVLPDMDGTRVIVCSGEFDMETEGALRQALDTAHHDGTTLTVVDLAGVSFADSSMLNTLIGAHNRQPLVLAGPLAQQVIRLLEVTGTDSFFHLAADANSARATSPAVAPR</sequence>
<evidence type="ECO:0000313" key="3">
    <source>
        <dbReference type="Proteomes" id="UP000095759"/>
    </source>
</evidence>
<keyword evidence="3" id="KW-1185">Reference proteome</keyword>
<comment type="caution">
    <text evidence="2">The sequence shown here is derived from an EMBL/GenBank/DDBJ whole genome shotgun (WGS) entry which is preliminary data.</text>
</comment>
<dbReference type="STRING" id="285458.BGM19_33690"/>
<dbReference type="PANTHER" id="PTHR33495:SF2">
    <property type="entry name" value="ANTI-SIGMA FACTOR ANTAGONIST TM_1081-RELATED"/>
    <property type="match status" value="1"/>
</dbReference>
<dbReference type="AlphaFoldDB" id="A0A1E5P231"/>
<evidence type="ECO:0000259" key="1">
    <source>
        <dbReference type="PROSITE" id="PS50801"/>
    </source>
</evidence>
<dbReference type="PROSITE" id="PS50801">
    <property type="entry name" value="STAS"/>
    <property type="match status" value="1"/>
</dbReference>
<evidence type="ECO:0000313" key="2">
    <source>
        <dbReference type="EMBL" id="OEJ23618.1"/>
    </source>
</evidence>
<dbReference type="OrthoDB" id="4249155at2"/>
<reference evidence="2 3" key="1">
    <citation type="submission" date="2016-08" db="EMBL/GenBank/DDBJ databases">
        <title>Complete genome sequence of Streptomyces agglomeratus strain 6-3-2, a novel anti-MRSA actinomycete isolated from Wuli of Tebit, China.</title>
        <authorList>
            <person name="Chen X."/>
        </authorList>
    </citation>
    <scope>NUCLEOTIDE SEQUENCE [LARGE SCALE GENOMIC DNA]</scope>
    <source>
        <strain evidence="2 3">6-3-2</strain>
    </source>
</reference>
<organism evidence="2 3">
    <name type="scientific">Streptomyces agglomeratus</name>
    <dbReference type="NCBI Taxonomy" id="285458"/>
    <lineage>
        <taxon>Bacteria</taxon>
        <taxon>Bacillati</taxon>
        <taxon>Actinomycetota</taxon>
        <taxon>Actinomycetes</taxon>
        <taxon>Kitasatosporales</taxon>
        <taxon>Streptomycetaceae</taxon>
        <taxon>Streptomyces</taxon>
    </lineage>
</organism>
<gene>
    <name evidence="2" type="ORF">AS594_03095</name>
</gene>
<feature type="domain" description="STAS" evidence="1">
    <location>
        <begin position="6"/>
        <end position="111"/>
    </location>
</feature>
<dbReference type="InterPro" id="IPR036513">
    <property type="entry name" value="STAS_dom_sf"/>
</dbReference>
<dbReference type="SUPFAM" id="SSF52091">
    <property type="entry name" value="SpoIIaa-like"/>
    <property type="match status" value="1"/>
</dbReference>
<dbReference type="Gene3D" id="3.30.750.24">
    <property type="entry name" value="STAS domain"/>
    <property type="match status" value="1"/>
</dbReference>
<dbReference type="Pfam" id="PF13466">
    <property type="entry name" value="STAS_2"/>
    <property type="match status" value="1"/>
</dbReference>
<proteinExistence type="predicted"/>
<dbReference type="PANTHER" id="PTHR33495">
    <property type="entry name" value="ANTI-SIGMA FACTOR ANTAGONIST TM_1081-RELATED-RELATED"/>
    <property type="match status" value="1"/>
</dbReference>
<protein>
    <recommendedName>
        <fullName evidence="1">STAS domain-containing protein</fullName>
    </recommendedName>
</protein>
<dbReference type="GO" id="GO:0043856">
    <property type="term" value="F:anti-sigma factor antagonist activity"/>
    <property type="evidence" value="ECO:0007669"/>
    <property type="project" value="TreeGrafter"/>
</dbReference>
<name>A0A1E5P231_9ACTN</name>
<accession>A0A1E5P231</accession>
<dbReference type="InterPro" id="IPR058548">
    <property type="entry name" value="MlaB-like_STAS"/>
</dbReference>
<dbReference type="EMBL" id="MEHJ01000001">
    <property type="protein sequence ID" value="OEJ23618.1"/>
    <property type="molecule type" value="Genomic_DNA"/>
</dbReference>
<dbReference type="InterPro" id="IPR002645">
    <property type="entry name" value="STAS_dom"/>
</dbReference>
<dbReference type="Proteomes" id="UP000095759">
    <property type="component" value="Unassembled WGS sequence"/>
</dbReference>